<reference evidence="2" key="1">
    <citation type="submission" date="2018-04" db="EMBL/GenBank/DDBJ databases">
        <title>WGS assembly of Panicum hallii.</title>
        <authorList>
            <person name="Lovell J."/>
            <person name="Jenkins J."/>
            <person name="Lowry D."/>
            <person name="Mamidi S."/>
            <person name="Sreedasyam A."/>
            <person name="Weng X."/>
            <person name="Barry K."/>
            <person name="Bonette J."/>
            <person name="Campitelli B."/>
            <person name="Daum C."/>
            <person name="Gordon S."/>
            <person name="Gould B."/>
            <person name="Lipzen A."/>
            <person name="Macqueen A."/>
            <person name="Palacio-Mejia J."/>
            <person name="Plott C."/>
            <person name="Shakirov E."/>
            <person name="Shu S."/>
            <person name="Yoshinaga Y."/>
            <person name="Zane M."/>
            <person name="Rokhsar D."/>
            <person name="Grimwood J."/>
            <person name="Schmutz J."/>
            <person name="Juenger T."/>
        </authorList>
    </citation>
    <scope>NUCLEOTIDE SEQUENCE [LARGE SCALE GENOMIC DNA]</scope>
    <source>
        <strain evidence="2">FIL2</strain>
    </source>
</reference>
<feature type="compositionally biased region" description="Pro residues" evidence="1">
    <location>
        <begin position="79"/>
        <end position="97"/>
    </location>
</feature>
<protein>
    <submittedName>
        <fullName evidence="2">Uncharacterized protein</fullName>
    </submittedName>
</protein>
<proteinExistence type="predicted"/>
<name>A0A2S3GZX5_9POAL</name>
<accession>A0A2S3GZX5</accession>
<evidence type="ECO:0000256" key="1">
    <source>
        <dbReference type="SAM" id="MobiDB-lite"/>
    </source>
</evidence>
<dbReference type="AlphaFoldDB" id="A0A2S3GZX5"/>
<organism evidence="2">
    <name type="scientific">Panicum hallii</name>
    <dbReference type="NCBI Taxonomy" id="206008"/>
    <lineage>
        <taxon>Eukaryota</taxon>
        <taxon>Viridiplantae</taxon>
        <taxon>Streptophyta</taxon>
        <taxon>Embryophyta</taxon>
        <taxon>Tracheophyta</taxon>
        <taxon>Spermatophyta</taxon>
        <taxon>Magnoliopsida</taxon>
        <taxon>Liliopsida</taxon>
        <taxon>Poales</taxon>
        <taxon>Poaceae</taxon>
        <taxon>PACMAD clade</taxon>
        <taxon>Panicoideae</taxon>
        <taxon>Panicodae</taxon>
        <taxon>Paniceae</taxon>
        <taxon>Panicinae</taxon>
        <taxon>Panicum</taxon>
        <taxon>Panicum sect. Panicum</taxon>
    </lineage>
</organism>
<feature type="region of interest" description="Disordered" evidence="1">
    <location>
        <begin position="1"/>
        <end position="110"/>
    </location>
</feature>
<feature type="compositionally biased region" description="Low complexity" evidence="1">
    <location>
        <begin position="9"/>
        <end position="22"/>
    </location>
</feature>
<dbReference type="Gramene" id="PAN12561">
    <property type="protein sequence ID" value="PAN12561"/>
    <property type="gene ID" value="PAHAL_2G273400"/>
</dbReference>
<dbReference type="Proteomes" id="UP000243499">
    <property type="component" value="Chromosome 2"/>
</dbReference>
<sequence>MLRRPCPSPRLSRTSLSLHLSPAIPSLLPTVRHRPSDSGRPNHRARIHAAATALPPTGAAPPAPESHPCAPQPGAVLRPCPPRPGAAPVPLPSPPPTEQRRCPCPSPRPEQCRCNQELELREVWNWIKKPLFLIIDEPEDAPLLEENKG</sequence>
<evidence type="ECO:0000313" key="2">
    <source>
        <dbReference type="EMBL" id="PAN12561.1"/>
    </source>
</evidence>
<dbReference type="EMBL" id="CM008047">
    <property type="protein sequence ID" value="PAN12561.1"/>
    <property type="molecule type" value="Genomic_DNA"/>
</dbReference>
<gene>
    <name evidence="2" type="ORF">PAHAL_2G273400</name>
</gene>